<dbReference type="CDD" id="cd00093">
    <property type="entry name" value="HTH_XRE"/>
    <property type="match status" value="1"/>
</dbReference>
<dbReference type="RefSeq" id="WP_162049177.1">
    <property type="nucleotide sequence ID" value="NZ_AP019011.1"/>
</dbReference>
<protein>
    <submittedName>
        <fullName evidence="1">Uncharacterized protein</fullName>
    </submittedName>
</protein>
<gene>
    <name evidence="1" type="ORF">ICHIAU1_01340</name>
</gene>
<evidence type="ECO:0000313" key="2">
    <source>
        <dbReference type="Proteomes" id="UP000463961"/>
    </source>
</evidence>
<dbReference type="SUPFAM" id="SSF47413">
    <property type="entry name" value="lambda repressor-like DNA-binding domains"/>
    <property type="match status" value="1"/>
</dbReference>
<accession>A0A679I681</accession>
<dbReference type="AlphaFoldDB" id="A0A679I681"/>
<keyword evidence="2" id="KW-1185">Reference proteome</keyword>
<name>A0A679I681_9RHOO</name>
<reference evidence="2" key="1">
    <citation type="submission" date="2020-01" db="EMBL/GenBank/DDBJ databases">
        <title>Phosphoaccumulans saitamaens gen. nov., sp. nov., a polyphosphate accumulating bacterium isolated from surface river water.</title>
        <authorList>
            <person name="Watanabe K."/>
            <person name="Suda W."/>
        </authorList>
    </citation>
    <scope>NUCLEOTIDE SEQUENCE [LARGE SCALE GENOMIC DNA]</scope>
    <source>
        <strain evidence="2">ICHIAU1</strain>
    </source>
</reference>
<dbReference type="Gene3D" id="1.10.260.40">
    <property type="entry name" value="lambda repressor-like DNA-binding domains"/>
    <property type="match status" value="1"/>
</dbReference>
<dbReference type="InterPro" id="IPR001387">
    <property type="entry name" value="Cro/C1-type_HTH"/>
</dbReference>
<dbReference type="OrthoDB" id="8908960at2"/>
<dbReference type="GO" id="GO:0003677">
    <property type="term" value="F:DNA binding"/>
    <property type="evidence" value="ECO:0007669"/>
    <property type="project" value="InterPro"/>
</dbReference>
<proteinExistence type="predicted"/>
<dbReference type="Proteomes" id="UP000463961">
    <property type="component" value="Chromosome"/>
</dbReference>
<organism evidence="1 2">
    <name type="scientific">Fluviibacter phosphoraccumulans</name>
    <dbReference type="NCBI Taxonomy" id="1751046"/>
    <lineage>
        <taxon>Bacteria</taxon>
        <taxon>Pseudomonadati</taxon>
        <taxon>Pseudomonadota</taxon>
        <taxon>Betaproteobacteria</taxon>
        <taxon>Rhodocyclales</taxon>
        <taxon>Fluviibacteraceae</taxon>
        <taxon>Fluviibacter</taxon>
    </lineage>
</organism>
<dbReference type="PROSITE" id="PS50943">
    <property type="entry name" value="HTH_CROC1"/>
    <property type="match status" value="1"/>
</dbReference>
<dbReference type="InterPro" id="IPR010982">
    <property type="entry name" value="Lambda_DNA-bd_dom_sf"/>
</dbReference>
<dbReference type="EMBL" id="AP022345">
    <property type="protein sequence ID" value="BBU67851.1"/>
    <property type="molecule type" value="Genomic_DNA"/>
</dbReference>
<sequence length="132" mass="14960">MDEKAEFAERLKSAMLAAGYEPRPGVLEKGFNTHYWGRAITFQAVSRWLRGLSIPEQDKLVVLAEWLGVEPQELRYGAGVTASAKNKKKRWDDAVTGPEREVLQDYLTLPAPQRKTIREIIQTYVKANASNK</sequence>
<evidence type="ECO:0000313" key="1">
    <source>
        <dbReference type="EMBL" id="BBU67851.1"/>
    </source>
</evidence>